<dbReference type="Gene3D" id="3.40.50.150">
    <property type="entry name" value="Vaccinia Virus protein VP39"/>
    <property type="match status" value="1"/>
</dbReference>
<name>A0A518D004_9BACT</name>
<evidence type="ECO:0000313" key="5">
    <source>
        <dbReference type="Proteomes" id="UP000319342"/>
    </source>
</evidence>
<evidence type="ECO:0000256" key="1">
    <source>
        <dbReference type="ARBA" id="ARBA00022603"/>
    </source>
</evidence>
<reference evidence="4 5" key="1">
    <citation type="submission" date="2019-02" db="EMBL/GenBank/DDBJ databases">
        <title>Deep-cultivation of Planctomycetes and their phenomic and genomic characterization uncovers novel biology.</title>
        <authorList>
            <person name="Wiegand S."/>
            <person name="Jogler M."/>
            <person name="Boedeker C."/>
            <person name="Pinto D."/>
            <person name="Vollmers J."/>
            <person name="Rivas-Marin E."/>
            <person name="Kohn T."/>
            <person name="Peeters S.H."/>
            <person name="Heuer A."/>
            <person name="Rast P."/>
            <person name="Oberbeckmann S."/>
            <person name="Bunk B."/>
            <person name="Jeske O."/>
            <person name="Meyerdierks A."/>
            <person name="Storesund J.E."/>
            <person name="Kallscheuer N."/>
            <person name="Luecker S."/>
            <person name="Lage O.M."/>
            <person name="Pohl T."/>
            <person name="Merkel B.J."/>
            <person name="Hornburger P."/>
            <person name="Mueller R.-W."/>
            <person name="Bruemmer F."/>
            <person name="Labrenz M."/>
            <person name="Spormann A.M."/>
            <person name="Op den Camp H."/>
            <person name="Overmann J."/>
            <person name="Amann R."/>
            <person name="Jetten M.S.M."/>
            <person name="Mascher T."/>
            <person name="Medema M.H."/>
            <person name="Devos D.P."/>
            <person name="Kaster A.-K."/>
            <person name="Ovreas L."/>
            <person name="Rohde M."/>
            <person name="Galperin M.Y."/>
            <person name="Jogler C."/>
        </authorList>
    </citation>
    <scope>NUCLEOTIDE SEQUENCE [LARGE SCALE GENOMIC DNA]</scope>
    <source>
        <strain evidence="4 5">Pla163</strain>
    </source>
</reference>
<protein>
    <submittedName>
        <fullName evidence="4">Arsenite S-adenosylmethyltransferase</fullName>
    </submittedName>
</protein>
<keyword evidence="1 4" id="KW-0489">Methyltransferase</keyword>
<dbReference type="AlphaFoldDB" id="A0A518D004"/>
<dbReference type="GO" id="GO:0032259">
    <property type="term" value="P:methylation"/>
    <property type="evidence" value="ECO:0007669"/>
    <property type="project" value="UniProtKB-KW"/>
</dbReference>
<dbReference type="SUPFAM" id="SSF53335">
    <property type="entry name" value="S-adenosyl-L-methionine-dependent methyltransferases"/>
    <property type="match status" value="1"/>
</dbReference>
<dbReference type="PANTHER" id="PTHR43464">
    <property type="entry name" value="METHYLTRANSFERASE"/>
    <property type="match status" value="1"/>
</dbReference>
<keyword evidence="5" id="KW-1185">Reference proteome</keyword>
<dbReference type="EMBL" id="CP036290">
    <property type="protein sequence ID" value="QDU84797.1"/>
    <property type="molecule type" value="Genomic_DNA"/>
</dbReference>
<dbReference type="Pfam" id="PF13489">
    <property type="entry name" value="Methyltransf_23"/>
    <property type="match status" value="1"/>
</dbReference>
<gene>
    <name evidence="4" type="ORF">Pla163_19110</name>
</gene>
<dbReference type="GO" id="GO:0008168">
    <property type="term" value="F:methyltransferase activity"/>
    <property type="evidence" value="ECO:0007669"/>
    <property type="project" value="UniProtKB-KW"/>
</dbReference>
<evidence type="ECO:0000256" key="2">
    <source>
        <dbReference type="ARBA" id="ARBA00022679"/>
    </source>
</evidence>
<dbReference type="InterPro" id="IPR029063">
    <property type="entry name" value="SAM-dependent_MTases_sf"/>
</dbReference>
<evidence type="ECO:0000256" key="3">
    <source>
        <dbReference type="ARBA" id="ARBA00022691"/>
    </source>
</evidence>
<dbReference type="PANTHER" id="PTHR43464:SF19">
    <property type="entry name" value="UBIQUINONE BIOSYNTHESIS O-METHYLTRANSFERASE, MITOCHONDRIAL"/>
    <property type="match status" value="1"/>
</dbReference>
<keyword evidence="2 4" id="KW-0808">Transferase</keyword>
<dbReference type="Proteomes" id="UP000319342">
    <property type="component" value="Chromosome"/>
</dbReference>
<accession>A0A518D004</accession>
<organism evidence="4 5">
    <name type="scientific">Rohdeia mirabilis</name>
    <dbReference type="NCBI Taxonomy" id="2528008"/>
    <lineage>
        <taxon>Bacteria</taxon>
        <taxon>Pseudomonadati</taxon>
        <taxon>Planctomycetota</taxon>
        <taxon>Planctomycetia</taxon>
        <taxon>Planctomycetia incertae sedis</taxon>
        <taxon>Rohdeia</taxon>
    </lineage>
</organism>
<dbReference type="CDD" id="cd02440">
    <property type="entry name" value="AdoMet_MTases"/>
    <property type="match status" value="1"/>
</dbReference>
<evidence type="ECO:0000313" key="4">
    <source>
        <dbReference type="EMBL" id="QDU84797.1"/>
    </source>
</evidence>
<sequence length="389" mass="41766">MTPSVHSPASLTPILEDLGATADDFIGRRPGHESVIGDGTTARGWAMGELEGLGEKGLALLVLGGEPDEATIASLREAQWPHLHLVAYYRMRAGKTLRRAHGGGAELGACTTGGTLLAFRRASHVLSPDATREKFDANAGGWDDDPKSPSYPHFRWMRRYVATFHTPARAQRVLDFGCGAGWVGIESAQRTGAHLSAFDPSPQMVENARANARANGIADPDMRVGFGEGPPHADEAPFDLVISAGVVSFSPDIELWIDGLAASVAPGGTLVVADLDPLSHGMKKRRRQKALIPIRELNAVTADRMRQALEARGFRFVARSDYQLSWPIPQLMHLNETRMGGILSRPLVWLNAAGSALDGALGGRLGNLFDSWVLAFERPAAGASVPHRD</sequence>
<proteinExistence type="predicted"/>
<keyword evidence="3" id="KW-0949">S-adenosyl-L-methionine</keyword>